<organism evidence="1 2">
    <name type="scientific">Ancylobacter mangrovi</name>
    <dbReference type="NCBI Taxonomy" id="2972472"/>
    <lineage>
        <taxon>Bacteria</taxon>
        <taxon>Pseudomonadati</taxon>
        <taxon>Pseudomonadota</taxon>
        <taxon>Alphaproteobacteria</taxon>
        <taxon>Hyphomicrobiales</taxon>
        <taxon>Xanthobacteraceae</taxon>
        <taxon>Ancylobacter</taxon>
    </lineage>
</organism>
<evidence type="ECO:0000313" key="2">
    <source>
        <dbReference type="Proteomes" id="UP001151088"/>
    </source>
</evidence>
<sequence length="141" mass="15737">MKKLHDPAIDAFIEKVVEHGSHYRVDVMEELYTADQSILFVDGSGHVARSPRETMMAEFAARGAAGDLPLSTEHRVLHVEQQGDHATALLYRRMDPAAAPALYELRWRREAKGWQVAGETVAAFPRAEDAGDFLPKRGRVV</sequence>
<dbReference type="RefSeq" id="WP_258732399.1">
    <property type="nucleotide sequence ID" value="NZ_JANTHZ010000003.1"/>
</dbReference>
<keyword evidence="2" id="KW-1185">Reference proteome</keyword>
<evidence type="ECO:0008006" key="3">
    <source>
        <dbReference type="Google" id="ProtNLM"/>
    </source>
</evidence>
<proteinExistence type="predicted"/>
<dbReference type="SUPFAM" id="SSF54427">
    <property type="entry name" value="NTF2-like"/>
    <property type="match status" value="1"/>
</dbReference>
<dbReference type="InterPro" id="IPR032710">
    <property type="entry name" value="NTF2-like_dom_sf"/>
</dbReference>
<reference evidence="1" key="1">
    <citation type="submission" date="2022-08" db="EMBL/GenBank/DDBJ databases">
        <authorList>
            <person name="Li F."/>
        </authorList>
    </citation>
    <scope>NUCLEOTIDE SEQUENCE</scope>
    <source>
        <strain evidence="1">MQZ15Z-1</strain>
    </source>
</reference>
<name>A0A9X2T3T1_9HYPH</name>
<dbReference type="EMBL" id="JANTHZ010000003">
    <property type="protein sequence ID" value="MCS0495306.1"/>
    <property type="molecule type" value="Genomic_DNA"/>
</dbReference>
<accession>A0A9X2T3T1</accession>
<dbReference type="AlphaFoldDB" id="A0A9X2T3T1"/>
<dbReference type="Gene3D" id="3.10.450.50">
    <property type="match status" value="1"/>
</dbReference>
<protein>
    <recommendedName>
        <fullName evidence="3">Nuclear transport factor 2 family protein</fullName>
    </recommendedName>
</protein>
<gene>
    <name evidence="1" type="ORF">NVS89_09365</name>
</gene>
<comment type="caution">
    <text evidence="1">The sequence shown here is derived from an EMBL/GenBank/DDBJ whole genome shotgun (WGS) entry which is preliminary data.</text>
</comment>
<evidence type="ECO:0000313" key="1">
    <source>
        <dbReference type="EMBL" id="MCS0495306.1"/>
    </source>
</evidence>
<dbReference type="Proteomes" id="UP001151088">
    <property type="component" value="Unassembled WGS sequence"/>
</dbReference>